<evidence type="ECO:0000313" key="1">
    <source>
        <dbReference type="EMBL" id="PAU48744.1"/>
    </source>
</evidence>
<keyword evidence="2" id="KW-1185">Reference proteome</keyword>
<organism evidence="1 2">
    <name type="scientific">Streptomyces albireticuli</name>
    <dbReference type="NCBI Taxonomy" id="1940"/>
    <lineage>
        <taxon>Bacteria</taxon>
        <taxon>Bacillati</taxon>
        <taxon>Actinomycetota</taxon>
        <taxon>Actinomycetes</taxon>
        <taxon>Kitasatosporales</taxon>
        <taxon>Streptomycetaceae</taxon>
        <taxon>Streptomyces</taxon>
    </lineage>
</organism>
<proteinExistence type="predicted"/>
<reference evidence="1 2" key="1">
    <citation type="submission" date="2017-08" db="EMBL/GenBank/DDBJ databases">
        <title>Genome sequence of Streptomyces albireticuli NRRL B-1670.</title>
        <authorList>
            <person name="Graham D.E."/>
            <person name="Mahan K.M."/>
            <person name="Klingeman D.M."/>
            <person name="Hettich R.L."/>
            <person name="Parry R.J."/>
            <person name="Spain J.C."/>
        </authorList>
    </citation>
    <scope>NUCLEOTIDE SEQUENCE [LARGE SCALE GENOMIC DNA]</scope>
    <source>
        <strain evidence="1 2">NRRL B-1670</strain>
    </source>
</reference>
<name>A0A2A2DB41_9ACTN</name>
<accession>A0A2A2DB41</accession>
<dbReference type="AlphaFoldDB" id="A0A2A2DB41"/>
<protein>
    <submittedName>
        <fullName evidence="1">ATP/GTP-binding protein</fullName>
    </submittedName>
</protein>
<dbReference type="EMBL" id="NSJV01000223">
    <property type="protein sequence ID" value="PAU48744.1"/>
    <property type="molecule type" value="Genomic_DNA"/>
</dbReference>
<dbReference type="SUPFAM" id="SSF52540">
    <property type="entry name" value="P-loop containing nucleoside triphosphate hydrolases"/>
    <property type="match status" value="1"/>
</dbReference>
<gene>
    <name evidence="1" type="ORF">CK936_11920</name>
</gene>
<dbReference type="RefSeq" id="WP_095580933.1">
    <property type="nucleotide sequence ID" value="NZ_JAJQQQ010000014.1"/>
</dbReference>
<dbReference type="InterPro" id="IPR027417">
    <property type="entry name" value="P-loop_NTPase"/>
</dbReference>
<sequence>MDLRALFSSNDPINATEAFTNRQGQWELVASALQEHLRNAAGDAFDVEDLEAPRTNVIVFHGVGGVGKTTLSRKLEAALTAADQRPVQWGEPTWPGEKILPIRIDLSRSAGTSFEDLVLTIRAALADLGRPLPAFDIALRRYWEAQHPGESLEEYLRRGGLAARFGKRMPQQMQSALADVAQALLLPGTVGSALGQLTGSLTKALRERRQTVRALAGCARLGGILEAEPDLEALSFYPHLLAWELTQLPPERRRVPVVLLDTFEDVGDRTHRDLERLIQRVVWLMPNAFFVITGRSRLQWADEGLQGQLDYTGPTAWPGLALPATSVPAARASRPAPGCGRQILIGDFSDEDCDTYLARRLTHDGQPLISPDIRAVITQRSHGLPLHLDLAVARFLEVRRTGRAPAPADFDHTFPALIARTLSDLTPEERHVLRSASLLDAFDLELATRTAGLAHQAPARRLTERSMVTEDPYAIWPYHLHGAIRSALRTADDHTDDGWTPTDWQRAAMRALAALGDQWRSTSTPATGRTLLVACLRQGLRLARDHRLTDLSWLTDAAIAYDSDAIWEPLTPPARDQAGLHSPGQTASPLLDTPADVLVELLTALARRQREHREHTVDRLSAILTTGLLPGELAEMAEYYRAKANRDLGRNEVSRQGMQQIAADGGRLALRARRGLADAARIDGDFPTALTAAQGLGFEGREQRVLGDIWWAHADFDRAITAYETARNQAEQHGNVGEQAITQARLTLAVAFTDPARADDEIALATQLLNGLTQRATTLITHIAALIRDAGSPDITDRAQTLHTELTVAGLTWLGPSLDVALAFHHAVLGAHHDLAATTDRLRESTSTGAYAYYAHIAAAFGGLPAPQPSVRWLEDDHTIRHRWHALVITRRGEAGI</sequence>
<dbReference type="Proteomes" id="UP000218944">
    <property type="component" value="Unassembled WGS sequence"/>
</dbReference>
<comment type="caution">
    <text evidence="1">The sequence shown here is derived from an EMBL/GenBank/DDBJ whole genome shotgun (WGS) entry which is preliminary data.</text>
</comment>
<evidence type="ECO:0000313" key="2">
    <source>
        <dbReference type="Proteomes" id="UP000218944"/>
    </source>
</evidence>